<accession>A0ABU2R3H0</accession>
<sequence length="127" mass="14177">MVLVASLLLPLVAVLLFAMDRVEDWVGSASPPGEKRAKDAKRRTRHLRLVRDAEADGEAAEPTAARATAADGASAPGPWIVRERDGGTVRERDWLTVREQDRETVREQDPETVRKRDPETVRKRRAA</sequence>
<evidence type="ECO:0008006" key="4">
    <source>
        <dbReference type="Google" id="ProtNLM"/>
    </source>
</evidence>
<keyword evidence="3" id="KW-1185">Reference proteome</keyword>
<dbReference type="EMBL" id="JAVRET010000039">
    <property type="protein sequence ID" value="MDT0410872.1"/>
    <property type="molecule type" value="Genomic_DNA"/>
</dbReference>
<feature type="compositionally biased region" description="Low complexity" evidence="1">
    <location>
        <begin position="60"/>
        <end position="78"/>
    </location>
</feature>
<organism evidence="2 3">
    <name type="scientific">Streptomyces evansiae</name>
    <dbReference type="NCBI Taxonomy" id="3075535"/>
    <lineage>
        <taxon>Bacteria</taxon>
        <taxon>Bacillati</taxon>
        <taxon>Actinomycetota</taxon>
        <taxon>Actinomycetes</taxon>
        <taxon>Kitasatosporales</taxon>
        <taxon>Streptomycetaceae</taxon>
        <taxon>Streptomyces</taxon>
    </lineage>
</organism>
<dbReference type="RefSeq" id="WP_010268321.1">
    <property type="nucleotide sequence ID" value="NZ_JAVRET010000039.1"/>
</dbReference>
<evidence type="ECO:0000256" key="1">
    <source>
        <dbReference type="SAM" id="MobiDB-lite"/>
    </source>
</evidence>
<gene>
    <name evidence="2" type="ORF">RM698_17675</name>
</gene>
<proteinExistence type="predicted"/>
<comment type="caution">
    <text evidence="2">The sequence shown here is derived from an EMBL/GenBank/DDBJ whole genome shotgun (WGS) entry which is preliminary data.</text>
</comment>
<evidence type="ECO:0000313" key="3">
    <source>
        <dbReference type="Proteomes" id="UP001183610"/>
    </source>
</evidence>
<evidence type="ECO:0000313" key="2">
    <source>
        <dbReference type="EMBL" id="MDT0410872.1"/>
    </source>
</evidence>
<dbReference type="Proteomes" id="UP001183610">
    <property type="component" value="Unassembled WGS sequence"/>
</dbReference>
<feature type="region of interest" description="Disordered" evidence="1">
    <location>
        <begin position="101"/>
        <end position="127"/>
    </location>
</feature>
<name>A0ABU2R3H0_9ACTN</name>
<feature type="compositionally biased region" description="Basic and acidic residues" evidence="1">
    <location>
        <begin position="101"/>
        <end position="121"/>
    </location>
</feature>
<feature type="compositionally biased region" description="Basic residues" evidence="1">
    <location>
        <begin position="38"/>
        <end position="48"/>
    </location>
</feature>
<reference evidence="3" key="1">
    <citation type="submission" date="2023-07" db="EMBL/GenBank/DDBJ databases">
        <title>30 novel species of actinomycetes from the DSMZ collection.</title>
        <authorList>
            <person name="Nouioui I."/>
        </authorList>
    </citation>
    <scope>NUCLEOTIDE SEQUENCE [LARGE SCALE GENOMIC DNA]</scope>
    <source>
        <strain evidence="3">DSM 41979</strain>
    </source>
</reference>
<feature type="region of interest" description="Disordered" evidence="1">
    <location>
        <begin position="26"/>
        <end position="86"/>
    </location>
</feature>
<protein>
    <recommendedName>
        <fullName evidence="4">Secreted protein</fullName>
    </recommendedName>
</protein>